<name>A0A6H2A375_9ZZZZ</name>
<evidence type="ECO:0000313" key="2">
    <source>
        <dbReference type="EMBL" id="QJA89274.1"/>
    </source>
</evidence>
<dbReference type="EMBL" id="MT144940">
    <property type="protein sequence ID" value="QJI01663.1"/>
    <property type="molecule type" value="Genomic_DNA"/>
</dbReference>
<dbReference type="EMBL" id="MT144466">
    <property type="protein sequence ID" value="QJA53965.1"/>
    <property type="molecule type" value="Genomic_DNA"/>
</dbReference>
<protein>
    <submittedName>
        <fullName evidence="1">Uncharacterized protein</fullName>
    </submittedName>
</protein>
<accession>A0A6H2A375</accession>
<evidence type="ECO:0000313" key="3">
    <source>
        <dbReference type="EMBL" id="QJI01663.1"/>
    </source>
</evidence>
<gene>
    <name evidence="2" type="ORF">MM415B02578_0008</name>
    <name evidence="1" type="ORF">TM448A04219_0005</name>
    <name evidence="3" type="ORF">TM448B02675_0010</name>
</gene>
<evidence type="ECO:0000313" key="1">
    <source>
        <dbReference type="EMBL" id="QJA53965.1"/>
    </source>
</evidence>
<reference evidence="1" key="1">
    <citation type="submission" date="2020-03" db="EMBL/GenBank/DDBJ databases">
        <title>The deep terrestrial virosphere.</title>
        <authorList>
            <person name="Holmfeldt K."/>
            <person name="Nilsson E."/>
            <person name="Simone D."/>
            <person name="Lopez-Fernandez M."/>
            <person name="Wu X."/>
            <person name="de Brujin I."/>
            <person name="Lundin D."/>
            <person name="Andersson A."/>
            <person name="Bertilsson S."/>
            <person name="Dopson M."/>
        </authorList>
    </citation>
    <scope>NUCLEOTIDE SEQUENCE</scope>
    <source>
        <strain evidence="2">MM415B02578</strain>
        <strain evidence="1">TM448A04219</strain>
        <strain evidence="3">TM448B02675</strain>
    </source>
</reference>
<proteinExistence type="predicted"/>
<dbReference type="EMBL" id="MT142835">
    <property type="protein sequence ID" value="QJA89274.1"/>
    <property type="molecule type" value="Genomic_DNA"/>
</dbReference>
<sequence>MAVQVAVYEYIHGTTTAALIDAWLTGLTIASVLGTWAVPVSNTKTMLVFAYKDA</sequence>
<organism evidence="1">
    <name type="scientific">viral metagenome</name>
    <dbReference type="NCBI Taxonomy" id="1070528"/>
    <lineage>
        <taxon>unclassified sequences</taxon>
        <taxon>metagenomes</taxon>
        <taxon>organismal metagenomes</taxon>
    </lineage>
</organism>
<dbReference type="AlphaFoldDB" id="A0A6H2A375"/>